<protein>
    <submittedName>
        <fullName evidence="2">Uncharacterized protein</fullName>
    </submittedName>
</protein>
<evidence type="ECO:0000256" key="1">
    <source>
        <dbReference type="SAM" id="MobiDB-lite"/>
    </source>
</evidence>
<reference evidence="2" key="1">
    <citation type="journal article" date="2021" name="Proc. Natl. Acad. Sci. U.S.A.">
        <title>A Catalog of Tens of Thousands of Viruses from Human Metagenomes Reveals Hidden Associations with Chronic Diseases.</title>
        <authorList>
            <person name="Tisza M.J."/>
            <person name="Buck C.B."/>
        </authorList>
    </citation>
    <scope>NUCLEOTIDE SEQUENCE</scope>
    <source>
        <strain evidence="2">CtfrT39</strain>
    </source>
</reference>
<accession>A0A8S5UQA3</accession>
<feature type="compositionally biased region" description="Basic and acidic residues" evidence="1">
    <location>
        <begin position="243"/>
        <end position="252"/>
    </location>
</feature>
<name>A0A8S5UQA3_9CAUD</name>
<sequence length="270" mass="31619">MSQLTQNTLQRIDKWLSNGLSIDTMFPKLEQKYRMQLCYEFYKRWVQNNDIDPKTTCRNIARRDYALFIKQAGQGNKEAQEMVMALHIDIDDEGNIKPRTITELTNDVAVCNHIIRFFMTDESPRHKAMYLNSAEWLIRTGKQQNNDRAVDKGMQALATVYGNFLEEKDATEEMPDMSRIAITQDVSIVKRDRVNYTDEYKKKMARKYGLTAKDMQDIAEEESLQEHNEKVPDYMEYMEEVLDEHAEKKEAEMDIPEEEGDTEKEGGDDE</sequence>
<evidence type="ECO:0000313" key="2">
    <source>
        <dbReference type="EMBL" id="DAF96653.1"/>
    </source>
</evidence>
<dbReference type="EMBL" id="BK016120">
    <property type="protein sequence ID" value="DAF96653.1"/>
    <property type="molecule type" value="Genomic_DNA"/>
</dbReference>
<proteinExistence type="predicted"/>
<feature type="region of interest" description="Disordered" evidence="1">
    <location>
        <begin position="243"/>
        <end position="270"/>
    </location>
</feature>
<feature type="compositionally biased region" description="Acidic residues" evidence="1">
    <location>
        <begin position="253"/>
        <end position="270"/>
    </location>
</feature>
<organism evidence="2">
    <name type="scientific">Siphoviridae sp. ctfrT39</name>
    <dbReference type="NCBI Taxonomy" id="2825598"/>
    <lineage>
        <taxon>Viruses</taxon>
        <taxon>Duplodnaviria</taxon>
        <taxon>Heunggongvirae</taxon>
        <taxon>Uroviricota</taxon>
        <taxon>Caudoviricetes</taxon>
    </lineage>
</organism>